<evidence type="ECO:0000256" key="1">
    <source>
        <dbReference type="ARBA" id="ARBA00022448"/>
    </source>
</evidence>
<dbReference type="PROSITE" id="PS51318">
    <property type="entry name" value="TAT"/>
    <property type="match status" value="1"/>
</dbReference>
<protein>
    <submittedName>
        <fullName evidence="5">ABC transporter substrate-binding protein</fullName>
    </submittedName>
</protein>
<proteinExistence type="predicted"/>
<evidence type="ECO:0000256" key="2">
    <source>
        <dbReference type="ARBA" id="ARBA00022729"/>
    </source>
</evidence>
<evidence type="ECO:0000313" key="5">
    <source>
        <dbReference type="EMBL" id="MBW0126106.1"/>
    </source>
</evidence>
<gene>
    <name evidence="5" type="ORF">I4I82_00145</name>
</gene>
<dbReference type="PANTHER" id="PTHR30532">
    <property type="entry name" value="IRON III DICITRATE-BINDING PERIPLASMIC PROTEIN"/>
    <property type="match status" value="1"/>
</dbReference>
<dbReference type="PROSITE" id="PS51257">
    <property type="entry name" value="PROKAR_LIPOPROTEIN"/>
    <property type="match status" value="1"/>
</dbReference>
<dbReference type="InterPro" id="IPR006311">
    <property type="entry name" value="TAT_signal"/>
</dbReference>
<evidence type="ECO:0000256" key="4">
    <source>
        <dbReference type="SAM" id="SignalP"/>
    </source>
</evidence>
<feature type="chain" id="PRO_5046504255" evidence="4">
    <location>
        <begin position="27"/>
        <end position="196"/>
    </location>
</feature>
<keyword evidence="6" id="KW-1185">Reference proteome</keyword>
<keyword evidence="2 4" id="KW-0732">Signal</keyword>
<comment type="caution">
    <text evidence="5">The sequence shown here is derived from an EMBL/GenBank/DDBJ whole genome shotgun (WGS) entry which is preliminary data.</text>
</comment>
<keyword evidence="1" id="KW-0813">Transport</keyword>
<accession>A0ABS6U1U7</accession>
<evidence type="ECO:0000256" key="3">
    <source>
        <dbReference type="SAM" id="MobiDB-lite"/>
    </source>
</evidence>
<feature type="signal peptide" evidence="4">
    <location>
        <begin position="1"/>
        <end position="26"/>
    </location>
</feature>
<feature type="region of interest" description="Disordered" evidence="3">
    <location>
        <begin position="160"/>
        <end position="196"/>
    </location>
</feature>
<evidence type="ECO:0000313" key="6">
    <source>
        <dbReference type="Proteomes" id="UP000694300"/>
    </source>
</evidence>
<dbReference type="EMBL" id="JADQDF010000001">
    <property type="protein sequence ID" value="MBW0126106.1"/>
    <property type="molecule type" value="Genomic_DNA"/>
</dbReference>
<reference evidence="5 6" key="1">
    <citation type="submission" date="2020-11" db="EMBL/GenBank/DDBJ databases">
        <title>Pseudonocardia abyssalis sp. nov. and Pseudonocardia oceani sp. nov., description and phylogenomic analysis of two novel actinomycetes isolated from the deep Southern Ocean.</title>
        <authorList>
            <person name="Parra J."/>
        </authorList>
    </citation>
    <scope>NUCLEOTIDE SEQUENCE [LARGE SCALE GENOMIC DNA]</scope>
    <source>
        <strain evidence="6">KRD185</strain>
    </source>
</reference>
<dbReference type="InterPro" id="IPR051313">
    <property type="entry name" value="Bact_iron-sidero_bind"/>
</dbReference>
<organism evidence="5 6">
    <name type="scientific">Pseudonocardia oceani</name>
    <dbReference type="NCBI Taxonomy" id="2792013"/>
    <lineage>
        <taxon>Bacteria</taxon>
        <taxon>Bacillati</taxon>
        <taxon>Actinomycetota</taxon>
        <taxon>Actinomycetes</taxon>
        <taxon>Pseudonocardiales</taxon>
        <taxon>Pseudonocardiaceae</taxon>
        <taxon>Pseudonocardia</taxon>
    </lineage>
</organism>
<feature type="compositionally biased region" description="Low complexity" evidence="3">
    <location>
        <begin position="163"/>
        <end position="196"/>
    </location>
</feature>
<dbReference type="RefSeq" id="WP_218590925.1">
    <property type="nucleotide sequence ID" value="NZ_JADQDE010000063.1"/>
</dbReference>
<sequence>MSPTTRRRLLTGGAALGVLAACGAPAGPAAPAGSGFPRTLATSRGPVEIPVRPERIVTLAAEVDVLVAIGRTPTAMIKSLNAPGGLDPWLVGRIDPARTTLLDRTDGVPFEQVAAAAPDVILAGTHFPIDQDEATLAGIAPVVTTVKGLTDDTWQDQAGLIGSPRWASRSPRPSPVSCRPTSRSSSSARSTPTCCS</sequence>
<name>A0ABS6U1U7_9PSEU</name>
<dbReference type="PANTHER" id="PTHR30532:SF24">
    <property type="entry name" value="FERRIC ENTEROBACTIN-BINDING PERIPLASMIC PROTEIN FEPB"/>
    <property type="match status" value="1"/>
</dbReference>
<dbReference type="Proteomes" id="UP000694300">
    <property type="component" value="Unassembled WGS sequence"/>
</dbReference>